<name>A0AAD7KC80_9AGAR</name>
<proteinExistence type="predicted"/>
<accession>A0AAD7KC80</accession>
<dbReference type="EMBL" id="JARKIB010000003">
    <property type="protein sequence ID" value="KAJ7782752.1"/>
    <property type="molecule type" value="Genomic_DNA"/>
</dbReference>
<sequence length="136" mass="15561">MFTTFSRRGLAAQHTFFNYTSGRWLYHEKQQLKARFLPFNWRALKKIAGETVGANCVDITKHCEGMPTVELRVYSQSRQAMRVNCSNYDLTMARNQLPKFLLALLALVILQQPARSRPWTTPAASSICLFPKSFTG</sequence>
<comment type="caution">
    <text evidence="1">The sequence shown here is derived from an EMBL/GenBank/DDBJ whole genome shotgun (WGS) entry which is preliminary data.</text>
</comment>
<dbReference type="Proteomes" id="UP001215598">
    <property type="component" value="Unassembled WGS sequence"/>
</dbReference>
<dbReference type="AlphaFoldDB" id="A0AAD7KC80"/>
<keyword evidence="2" id="KW-1185">Reference proteome</keyword>
<organism evidence="1 2">
    <name type="scientific">Mycena metata</name>
    <dbReference type="NCBI Taxonomy" id="1033252"/>
    <lineage>
        <taxon>Eukaryota</taxon>
        <taxon>Fungi</taxon>
        <taxon>Dikarya</taxon>
        <taxon>Basidiomycota</taxon>
        <taxon>Agaricomycotina</taxon>
        <taxon>Agaricomycetes</taxon>
        <taxon>Agaricomycetidae</taxon>
        <taxon>Agaricales</taxon>
        <taxon>Marasmiineae</taxon>
        <taxon>Mycenaceae</taxon>
        <taxon>Mycena</taxon>
    </lineage>
</organism>
<evidence type="ECO:0000313" key="1">
    <source>
        <dbReference type="EMBL" id="KAJ7782752.1"/>
    </source>
</evidence>
<gene>
    <name evidence="1" type="ORF">B0H16DRAFT_1494227</name>
</gene>
<evidence type="ECO:0000313" key="2">
    <source>
        <dbReference type="Proteomes" id="UP001215598"/>
    </source>
</evidence>
<protein>
    <submittedName>
        <fullName evidence="1">Uncharacterized protein</fullName>
    </submittedName>
</protein>
<reference evidence="1" key="1">
    <citation type="submission" date="2023-03" db="EMBL/GenBank/DDBJ databases">
        <title>Massive genome expansion in bonnet fungi (Mycena s.s.) driven by repeated elements and novel gene families across ecological guilds.</title>
        <authorList>
            <consortium name="Lawrence Berkeley National Laboratory"/>
            <person name="Harder C.B."/>
            <person name="Miyauchi S."/>
            <person name="Viragh M."/>
            <person name="Kuo A."/>
            <person name="Thoen E."/>
            <person name="Andreopoulos B."/>
            <person name="Lu D."/>
            <person name="Skrede I."/>
            <person name="Drula E."/>
            <person name="Henrissat B."/>
            <person name="Morin E."/>
            <person name="Kohler A."/>
            <person name="Barry K."/>
            <person name="LaButti K."/>
            <person name="Morin E."/>
            <person name="Salamov A."/>
            <person name="Lipzen A."/>
            <person name="Mereny Z."/>
            <person name="Hegedus B."/>
            <person name="Baldrian P."/>
            <person name="Stursova M."/>
            <person name="Weitz H."/>
            <person name="Taylor A."/>
            <person name="Grigoriev I.V."/>
            <person name="Nagy L.G."/>
            <person name="Martin F."/>
            <person name="Kauserud H."/>
        </authorList>
    </citation>
    <scope>NUCLEOTIDE SEQUENCE</scope>
    <source>
        <strain evidence="1">CBHHK182m</strain>
    </source>
</reference>